<comment type="caution">
    <text evidence="4">The sequence shown here is derived from an EMBL/GenBank/DDBJ whole genome shotgun (WGS) entry which is preliminary data.</text>
</comment>
<evidence type="ECO:0000256" key="2">
    <source>
        <dbReference type="SAM" id="Phobius"/>
    </source>
</evidence>
<dbReference type="CDD" id="cd04600">
    <property type="entry name" value="CBS_pair_HPP_assoc"/>
    <property type="match status" value="1"/>
</dbReference>
<name>A0A0F9UPZ8_9ZZZZ</name>
<dbReference type="EMBL" id="LAZR01000072">
    <property type="protein sequence ID" value="KKN95225.1"/>
    <property type="molecule type" value="Genomic_DNA"/>
</dbReference>
<gene>
    <name evidence="4" type="ORF">LCGC14_0180380</name>
</gene>
<dbReference type="InterPro" id="IPR051257">
    <property type="entry name" value="Diverse_CBS-Domain"/>
</dbReference>
<feature type="transmembrane region" description="Helical" evidence="2">
    <location>
        <begin position="50"/>
        <end position="71"/>
    </location>
</feature>
<feature type="transmembrane region" description="Helical" evidence="2">
    <location>
        <begin position="104"/>
        <end position="121"/>
    </location>
</feature>
<dbReference type="SUPFAM" id="SSF54631">
    <property type="entry name" value="CBS-domain pair"/>
    <property type="match status" value="1"/>
</dbReference>
<keyword evidence="2" id="KW-1133">Transmembrane helix</keyword>
<dbReference type="PANTHER" id="PTHR43080:SF2">
    <property type="entry name" value="CBS DOMAIN-CONTAINING PROTEIN"/>
    <property type="match status" value="1"/>
</dbReference>
<evidence type="ECO:0000256" key="1">
    <source>
        <dbReference type="ARBA" id="ARBA00023122"/>
    </source>
</evidence>
<dbReference type="SMART" id="SM00116">
    <property type="entry name" value="CBS"/>
    <property type="match status" value="2"/>
</dbReference>
<keyword evidence="1" id="KW-0129">CBS domain</keyword>
<dbReference type="InterPro" id="IPR046342">
    <property type="entry name" value="CBS_dom_sf"/>
</dbReference>
<sequence>MNLIPAVIASRVAGRSSLATQPRPREWLRAAIGATLGILFSVWLCQLLFGLPVALLLIGPLGASAILLFAVPSGALAQPWSILGSYFLASVVATAVAHYGGHTLGMAALATGVTLVCMFVLRCVHPPGGAVALGVVLAGPALQALGEMAILPVMLNAVALLASALLYNNLTGVRYPKRPAPAIDLHHTNDRSPELRVGITDADMDAALDEFGEFVDITREDLALIIRKTEGSALRRSMGEIRAGDIMSRDLRWATPETSVREALQLLQHHRLRVLPVLDAELKLVGIVSLVDLSDFAGRAGGRRLLRRGGGQKTPLSEVMSSPVVAVDRHCHIVDLVPMLSSQGLHCLPVLEQGQLVGLITQTDLIAALHRDLLMHLN</sequence>
<reference evidence="4" key="1">
    <citation type="journal article" date="2015" name="Nature">
        <title>Complex archaea that bridge the gap between prokaryotes and eukaryotes.</title>
        <authorList>
            <person name="Spang A."/>
            <person name="Saw J.H."/>
            <person name="Jorgensen S.L."/>
            <person name="Zaremba-Niedzwiedzka K."/>
            <person name="Martijn J."/>
            <person name="Lind A.E."/>
            <person name="van Eijk R."/>
            <person name="Schleper C."/>
            <person name="Guy L."/>
            <person name="Ettema T.J."/>
        </authorList>
    </citation>
    <scope>NUCLEOTIDE SEQUENCE</scope>
</reference>
<evidence type="ECO:0000313" key="4">
    <source>
        <dbReference type="EMBL" id="KKN95225.1"/>
    </source>
</evidence>
<proteinExistence type="predicted"/>
<dbReference type="AlphaFoldDB" id="A0A0F9UPZ8"/>
<keyword evidence="2" id="KW-0812">Transmembrane</keyword>
<dbReference type="Pfam" id="PF00571">
    <property type="entry name" value="CBS"/>
    <property type="match status" value="2"/>
</dbReference>
<dbReference type="InterPro" id="IPR000644">
    <property type="entry name" value="CBS_dom"/>
</dbReference>
<keyword evidence="2" id="KW-0472">Membrane</keyword>
<dbReference type="PANTHER" id="PTHR43080">
    <property type="entry name" value="CBS DOMAIN-CONTAINING PROTEIN CBSX3, MITOCHONDRIAL"/>
    <property type="match status" value="1"/>
</dbReference>
<dbReference type="Gene3D" id="3.10.580.10">
    <property type="entry name" value="CBS-domain"/>
    <property type="match status" value="1"/>
</dbReference>
<feature type="transmembrane region" description="Helical" evidence="2">
    <location>
        <begin position="151"/>
        <end position="170"/>
    </location>
</feature>
<feature type="domain" description="CBS" evidence="3">
    <location>
        <begin position="247"/>
        <end position="305"/>
    </location>
</feature>
<feature type="transmembrane region" description="Helical" evidence="2">
    <location>
        <begin position="27"/>
        <end position="44"/>
    </location>
</feature>
<feature type="domain" description="CBS" evidence="3">
    <location>
        <begin position="320"/>
        <end position="375"/>
    </location>
</feature>
<organism evidence="4">
    <name type="scientific">marine sediment metagenome</name>
    <dbReference type="NCBI Taxonomy" id="412755"/>
    <lineage>
        <taxon>unclassified sequences</taxon>
        <taxon>metagenomes</taxon>
        <taxon>ecological metagenomes</taxon>
    </lineage>
</organism>
<protein>
    <recommendedName>
        <fullName evidence="3">CBS domain-containing protein</fullName>
    </recommendedName>
</protein>
<dbReference type="PROSITE" id="PS51371">
    <property type="entry name" value="CBS"/>
    <property type="match status" value="2"/>
</dbReference>
<dbReference type="InterPro" id="IPR058581">
    <property type="entry name" value="TM_HPP"/>
</dbReference>
<accession>A0A0F9UPZ8</accession>
<feature type="transmembrane region" description="Helical" evidence="2">
    <location>
        <begin position="80"/>
        <end position="98"/>
    </location>
</feature>
<dbReference type="Pfam" id="PF04982">
    <property type="entry name" value="TM_HPP"/>
    <property type="match status" value="1"/>
</dbReference>
<evidence type="ECO:0000259" key="3">
    <source>
        <dbReference type="PROSITE" id="PS51371"/>
    </source>
</evidence>